<dbReference type="Proteomes" id="UP000629098">
    <property type="component" value="Unassembled WGS sequence"/>
</dbReference>
<dbReference type="GO" id="GO:0019684">
    <property type="term" value="P:photosynthesis, light reaction"/>
    <property type="evidence" value="ECO:0007669"/>
    <property type="project" value="InterPro"/>
</dbReference>
<dbReference type="InterPro" id="IPR019060">
    <property type="entry name" value="DUF2382"/>
</dbReference>
<dbReference type="AlphaFoldDB" id="A0A8J6XGA5"/>
<dbReference type="PANTHER" id="PTHR38463:SF1">
    <property type="entry name" value="STRESS RESPONSE PROTEIN YSNF"/>
    <property type="match status" value="1"/>
</dbReference>
<dbReference type="Pfam" id="PF05239">
    <property type="entry name" value="PRC"/>
    <property type="match status" value="1"/>
</dbReference>
<dbReference type="GO" id="GO:0030077">
    <property type="term" value="C:plasma membrane light-harvesting complex"/>
    <property type="evidence" value="ECO:0007669"/>
    <property type="project" value="InterPro"/>
</dbReference>
<dbReference type="SUPFAM" id="SSF50346">
    <property type="entry name" value="PRC-barrel domain"/>
    <property type="match status" value="1"/>
</dbReference>
<dbReference type="Gene3D" id="3.90.50.10">
    <property type="entry name" value="Photosynthetic Reaction Center, subunit H, domain 2"/>
    <property type="match status" value="1"/>
</dbReference>
<feature type="domain" description="DUF2382" evidence="2">
    <location>
        <begin position="197"/>
        <end position="310"/>
    </location>
</feature>
<gene>
    <name evidence="3" type="ORF">ICL16_16675</name>
</gene>
<dbReference type="InterPro" id="IPR027275">
    <property type="entry name" value="PRC-brl_dom"/>
</dbReference>
<dbReference type="NCBIfam" id="TIGR02271">
    <property type="entry name" value="YsnF/AvaK domain"/>
    <property type="match status" value="1"/>
</dbReference>
<keyword evidence="4" id="KW-1185">Reference proteome</keyword>
<dbReference type="InterPro" id="IPR052967">
    <property type="entry name" value="Stress_Response_Assoc"/>
</dbReference>
<sequence>MALYKITDFDPNYRDTFQGNDIKGLGVYTEGNDEKIGTVSEILVDEEGRFRYLVVDLGFWIFGKKVLLPVGRSRVDYNSDRVYAVGLTREQADNLPEFSDRLAVDYDYEESVRGVYRNPANTTSTTVERDYVQPVDTSTSLDASAPLGTANVGTTPIPAFTANQQNTAATPVYDRNSYKYEQEPSLFGLNDTDHQTLRLYEERLIASKTRQKTGEVAIGKHIETETARVAVPVERERVVVERVTPEDAGRAVAPGVANFREGEVARVEIYEETPDIRKEAVVREEVRVRKVVDQETVEAQETIRREELDVNAPGLPIEER</sequence>
<dbReference type="PANTHER" id="PTHR38463">
    <property type="entry name" value="STRESS RESPONSE PROTEIN YSNF"/>
    <property type="match status" value="1"/>
</dbReference>
<reference evidence="3" key="1">
    <citation type="submission" date="2020-09" db="EMBL/GenBank/DDBJ databases">
        <title>Iningainema tapete sp. nov. (Scytonemataceae, Cyanobacteria) from greenhouses in central Florida (USA) produces two types of nodularin with biosynthetic potential for microcystin-LR and anabaenopeptins.</title>
        <authorList>
            <person name="Berthold D.E."/>
            <person name="Lefler F.W."/>
            <person name="Huang I.-S."/>
            <person name="Abdulla H."/>
            <person name="Zimba P.V."/>
            <person name="Laughinghouse H.D. IV."/>
        </authorList>
    </citation>
    <scope>NUCLEOTIDE SEQUENCE</scope>
    <source>
        <strain evidence="3">BLCCT55</strain>
    </source>
</reference>
<evidence type="ECO:0000313" key="4">
    <source>
        <dbReference type="Proteomes" id="UP000629098"/>
    </source>
</evidence>
<proteinExistence type="predicted"/>
<comment type="caution">
    <text evidence="3">The sequence shown here is derived from an EMBL/GenBank/DDBJ whole genome shotgun (WGS) entry which is preliminary data.</text>
</comment>
<name>A0A8J6XGA5_9CYAN</name>
<protein>
    <submittedName>
        <fullName evidence="3">DUF2382 domain-containing protein</fullName>
    </submittedName>
</protein>
<dbReference type="InterPro" id="IPR014747">
    <property type="entry name" value="Bac_photo_RC_H_C"/>
</dbReference>
<dbReference type="InterPro" id="IPR011033">
    <property type="entry name" value="PRC_barrel-like_sf"/>
</dbReference>
<organism evidence="3 4">
    <name type="scientific">Iningainema tapete BLCC-T55</name>
    <dbReference type="NCBI Taxonomy" id="2748662"/>
    <lineage>
        <taxon>Bacteria</taxon>
        <taxon>Bacillati</taxon>
        <taxon>Cyanobacteriota</taxon>
        <taxon>Cyanophyceae</taxon>
        <taxon>Nostocales</taxon>
        <taxon>Scytonemataceae</taxon>
        <taxon>Iningainema tapete</taxon>
    </lineage>
</organism>
<evidence type="ECO:0000259" key="2">
    <source>
        <dbReference type="Pfam" id="PF09557"/>
    </source>
</evidence>
<feature type="domain" description="PRC-barrel" evidence="1">
    <location>
        <begin position="15"/>
        <end position="84"/>
    </location>
</feature>
<accession>A0A8J6XGA5</accession>
<evidence type="ECO:0000313" key="3">
    <source>
        <dbReference type="EMBL" id="MBD2773663.1"/>
    </source>
</evidence>
<dbReference type="RefSeq" id="WP_190829717.1">
    <property type="nucleotide sequence ID" value="NZ_CAWPPI010000057.1"/>
</dbReference>
<dbReference type="Pfam" id="PF09557">
    <property type="entry name" value="DUF2382"/>
    <property type="match status" value="1"/>
</dbReference>
<evidence type="ECO:0000259" key="1">
    <source>
        <dbReference type="Pfam" id="PF05239"/>
    </source>
</evidence>
<dbReference type="EMBL" id="JACXAE010000057">
    <property type="protein sequence ID" value="MBD2773663.1"/>
    <property type="molecule type" value="Genomic_DNA"/>
</dbReference>